<protein>
    <submittedName>
        <fullName evidence="4">Uncharacterized protein</fullName>
    </submittedName>
</protein>
<evidence type="ECO:0000256" key="2">
    <source>
        <dbReference type="SAM" id="MobiDB-lite"/>
    </source>
</evidence>
<dbReference type="WBParaSite" id="Gr19_v10_g1314.t7">
    <property type="protein sequence ID" value="Gr19_v10_g1314.t7"/>
    <property type="gene ID" value="Gr19_v10_g1314"/>
</dbReference>
<keyword evidence="3" id="KW-1185">Reference proteome</keyword>
<reference evidence="4" key="1">
    <citation type="submission" date="2022-11" db="UniProtKB">
        <authorList>
            <consortium name="WormBaseParasite"/>
        </authorList>
    </citation>
    <scope>IDENTIFICATION</scope>
</reference>
<evidence type="ECO:0000256" key="1">
    <source>
        <dbReference type="SAM" id="Coils"/>
    </source>
</evidence>
<feature type="compositionally biased region" description="Polar residues" evidence="2">
    <location>
        <begin position="503"/>
        <end position="528"/>
    </location>
</feature>
<proteinExistence type="predicted"/>
<name>A0A914H4D4_GLORO</name>
<evidence type="ECO:0000313" key="4">
    <source>
        <dbReference type="WBParaSite" id="Gr19_v10_g1314.t7"/>
    </source>
</evidence>
<feature type="coiled-coil region" evidence="1">
    <location>
        <begin position="847"/>
        <end position="901"/>
    </location>
</feature>
<organism evidence="3 4">
    <name type="scientific">Globodera rostochiensis</name>
    <name type="common">Golden nematode worm</name>
    <name type="synonym">Heterodera rostochiensis</name>
    <dbReference type="NCBI Taxonomy" id="31243"/>
    <lineage>
        <taxon>Eukaryota</taxon>
        <taxon>Metazoa</taxon>
        <taxon>Ecdysozoa</taxon>
        <taxon>Nematoda</taxon>
        <taxon>Chromadorea</taxon>
        <taxon>Rhabditida</taxon>
        <taxon>Tylenchina</taxon>
        <taxon>Tylenchomorpha</taxon>
        <taxon>Tylenchoidea</taxon>
        <taxon>Heteroderidae</taxon>
        <taxon>Heteroderinae</taxon>
        <taxon>Globodera</taxon>
    </lineage>
</organism>
<feature type="region of interest" description="Disordered" evidence="2">
    <location>
        <begin position="305"/>
        <end position="363"/>
    </location>
</feature>
<accession>A0A914H4D4</accession>
<dbReference type="Proteomes" id="UP000887572">
    <property type="component" value="Unplaced"/>
</dbReference>
<sequence>MSSKLQVNCANCVAESNQTIATTNGKFQIVLKAKDGDKIGQIGVNIKSCSKLGRQIRSNTWTIEEPNSEANWPNAAARDEWTEDKGFMLGLNIAGIEYLRENEMPAMELQLIEVGRDDDADSVQDNSRQLRELERATLSEELTANSGSLSPFILFTRQKSKSLKSAADSKFNFERLNATKGNPPMAELNDQSTKSKLPFGSKWKYAAARIGHPNAQNYHKRRSGSAAVSDNDGIRLGNRRSINAEIETLGTNAQPNAFCNETESRTPSFTKNIRTNTNLDDKEDENALRKRILNRMCCLMLPKLRKHKKRSGESNNSTAANSAEDITRAGGISPPNQELNAGESWHTDDIGIGTGTSNAHSPNEGNIYGIIDNKNNYNNNYDAGGDFGVQYQRQTMHGDWHGAAGASPIQSDGTEQNAPIQNPCALEKSVNEHHYSISRSSSSTKAELLLLSVLIKMPVFNRRETEEQDNFIYTFKLPPPNEIPAEEVNRQQLKVEPRPMPTARTTSRNNSGKAMSAATTGMTSNSSTYRNVGLDTKLDNSYEEQFQRTLTYKMLRLTQLKLKKRTTINKTVIMGGKKEKVPEEVVGKGKKIVEEVKKEGNTKKPKSTKKFPKKILQIIGRNKNYEETDQSVASSELIEKDKESLHQNWDRIKPDRITKNSCQDSGKLPESTFLESEKLSEIEKKWMKTPPNEGKDGIIVAEHAEVVGGDFVDVQQQQLDKNFDPKEGQTIENAVQNEEELSQREDDQNNLKKVDGIRSHEQTGHFGSLKPPKEETKIVGISVILREWLDEKTEAFEGLTAEEIEKMKEILQRIYPNEGIESVFSYDDFEESDEKPLIRKPKGQTIAERLERQFSNAEKSQADEEATNSEFDDLCRNKFQLNRCENLYKMVEDDLEAIKSDAESRAHLGIELKKFGTEDLDEFLQNLSADDLDWLRTELEMSHEQNLPATYKKTEDGQKVASYLEWKKMTESSEEKRHDDGLDGPISDAEWEEATTHPNDAITAAIQDNATTIEQQRPGGFLNRQINRLSSALTGIMVTAEAEQEPEQQSYFEHLEHFLLDYDNWFHYHGLEECDDANNAQ</sequence>
<dbReference type="AlphaFoldDB" id="A0A914H4D4"/>
<keyword evidence="1" id="KW-0175">Coiled coil</keyword>
<feature type="region of interest" description="Disordered" evidence="2">
    <location>
        <begin position="255"/>
        <end position="276"/>
    </location>
</feature>
<evidence type="ECO:0000313" key="3">
    <source>
        <dbReference type="Proteomes" id="UP000887572"/>
    </source>
</evidence>
<feature type="region of interest" description="Disordered" evidence="2">
    <location>
        <begin position="497"/>
        <end position="528"/>
    </location>
</feature>